<evidence type="ECO:0000256" key="4">
    <source>
        <dbReference type="ARBA" id="ARBA00022692"/>
    </source>
</evidence>
<dbReference type="GO" id="GO:0080019">
    <property type="term" value="F:alcohol-forming very long-chain fatty acyl-CoA reductase activity"/>
    <property type="evidence" value="ECO:0007669"/>
    <property type="project" value="InterPro"/>
</dbReference>
<comment type="subcellular location">
    <subcellularLocation>
        <location evidence="1">Membrane</location>
        <topology evidence="1">Multi-pass membrane protein</topology>
    </subcellularLocation>
</comment>
<dbReference type="FunFam" id="3.40.50.720:FF:000143">
    <property type="entry name" value="Fatty acyl-CoA reductase"/>
    <property type="match status" value="1"/>
</dbReference>
<keyword evidence="3 9" id="KW-0444">Lipid biosynthesis</keyword>
<accession>A0A7J7JDD3</accession>
<keyword evidence="5" id="KW-1133">Transmembrane helix</keyword>
<evidence type="ECO:0000256" key="7">
    <source>
        <dbReference type="ARBA" id="ARBA00023136"/>
    </source>
</evidence>
<dbReference type="InterPro" id="IPR026055">
    <property type="entry name" value="FAR"/>
</dbReference>
<dbReference type="SUPFAM" id="SSF51735">
    <property type="entry name" value="NAD(P)-binding Rossmann-fold domains"/>
    <property type="match status" value="1"/>
</dbReference>
<dbReference type="PANTHER" id="PTHR11011:SF45">
    <property type="entry name" value="FATTY ACYL-COA REDUCTASE CG8306-RELATED"/>
    <property type="match status" value="1"/>
</dbReference>
<evidence type="ECO:0000256" key="6">
    <source>
        <dbReference type="ARBA" id="ARBA00023098"/>
    </source>
</evidence>
<keyword evidence="7" id="KW-0472">Membrane</keyword>
<evidence type="ECO:0000256" key="8">
    <source>
        <dbReference type="ARBA" id="ARBA00052530"/>
    </source>
</evidence>
<evidence type="ECO:0000256" key="9">
    <source>
        <dbReference type="RuleBase" id="RU363097"/>
    </source>
</evidence>
<protein>
    <recommendedName>
        <fullName evidence="9">Fatty acyl-CoA reductase</fullName>
        <ecNumber evidence="9">1.2.1.84</ecNumber>
    </recommendedName>
</protein>
<evidence type="ECO:0000259" key="10">
    <source>
        <dbReference type="Pfam" id="PF03015"/>
    </source>
</evidence>
<dbReference type="PANTHER" id="PTHR11011">
    <property type="entry name" value="MALE STERILITY PROTEIN 2-RELATED"/>
    <property type="match status" value="1"/>
</dbReference>
<dbReference type="Gene3D" id="3.40.50.720">
    <property type="entry name" value="NAD(P)-binding Rossmann-like Domain"/>
    <property type="match status" value="1"/>
</dbReference>
<dbReference type="GO" id="GO:0016020">
    <property type="term" value="C:membrane"/>
    <property type="evidence" value="ECO:0007669"/>
    <property type="project" value="UniProtKB-SubCell"/>
</dbReference>
<keyword evidence="13" id="KW-1185">Reference proteome</keyword>
<dbReference type="InterPro" id="IPR013120">
    <property type="entry name" value="FAR_NAD-bd"/>
</dbReference>
<keyword evidence="9" id="KW-0521">NADP</keyword>
<evidence type="ECO:0000256" key="1">
    <source>
        <dbReference type="ARBA" id="ARBA00004141"/>
    </source>
</evidence>
<keyword evidence="4" id="KW-0812">Transmembrane</keyword>
<evidence type="ECO:0000313" key="13">
    <source>
        <dbReference type="Proteomes" id="UP000593567"/>
    </source>
</evidence>
<dbReference type="InterPro" id="IPR036291">
    <property type="entry name" value="NAD(P)-bd_dom_sf"/>
</dbReference>
<gene>
    <name evidence="12" type="ORF">EB796_017777</name>
</gene>
<dbReference type="GO" id="GO:0102965">
    <property type="term" value="F:alcohol-forming long-chain fatty acyl-CoA reductase activity"/>
    <property type="evidence" value="ECO:0007669"/>
    <property type="project" value="UniProtKB-EC"/>
</dbReference>
<feature type="domain" description="Fatty acyl-CoA reductase C-terminal" evidence="10">
    <location>
        <begin position="360"/>
        <end position="452"/>
    </location>
</feature>
<evidence type="ECO:0000259" key="11">
    <source>
        <dbReference type="Pfam" id="PF07993"/>
    </source>
</evidence>
<keyword evidence="9" id="KW-0560">Oxidoreductase</keyword>
<comment type="similarity">
    <text evidence="2 9">Belongs to the fatty acyl-CoA reductase family.</text>
</comment>
<dbReference type="Pfam" id="PF07993">
    <property type="entry name" value="NAD_binding_4"/>
    <property type="match status" value="1"/>
</dbReference>
<comment type="function">
    <text evidence="9">Catalyzes the reduction of fatty acyl-CoA to fatty alcohols.</text>
</comment>
<feature type="domain" description="Thioester reductase (TE)" evidence="11">
    <location>
        <begin position="15"/>
        <end position="284"/>
    </location>
</feature>
<dbReference type="AlphaFoldDB" id="A0A7J7JDD3"/>
<organism evidence="12 13">
    <name type="scientific">Bugula neritina</name>
    <name type="common">Brown bryozoan</name>
    <name type="synonym">Sertularia neritina</name>
    <dbReference type="NCBI Taxonomy" id="10212"/>
    <lineage>
        <taxon>Eukaryota</taxon>
        <taxon>Metazoa</taxon>
        <taxon>Spiralia</taxon>
        <taxon>Lophotrochozoa</taxon>
        <taxon>Bryozoa</taxon>
        <taxon>Gymnolaemata</taxon>
        <taxon>Cheilostomatida</taxon>
        <taxon>Flustrina</taxon>
        <taxon>Buguloidea</taxon>
        <taxon>Bugulidae</taxon>
        <taxon>Bugula</taxon>
    </lineage>
</organism>
<dbReference type="CDD" id="cd05236">
    <property type="entry name" value="FAR-N_SDR_e"/>
    <property type="match status" value="1"/>
</dbReference>
<dbReference type="InterPro" id="IPR033640">
    <property type="entry name" value="FAR_C"/>
</dbReference>
<sequence length="520" mass="59040">MSQIQQFFAGRSIFITGFTGFLGKLVVSKILTSCPDIEFIYILIRKKSYHDVHDRLTRILESKVFSKLKEGNSDFHEKLVPLEGDVREPDLGLNAEDKETLINQTSIVIHLAQVSNCDANLKDALEVNVNGTRYVFELAKQMKQLVSLVHLSSVYSNCNHPTISEMIYQPAYHPNKLLGASEWLSDAVFKDIEGYLMKGFANSFTYTKSLSEFIIQEQFSDLPVSIVRPAIIGSTWHEPFQDWIDSNTGVVPILIASGKGYLRVLKGNPKSTAELIPADCVVNTLIATAWYRTLLVDEMGTSLVRVYNVTNNANRRLTWQFLEQIVCSSFRKNPLNSVIRIPEASMTNNSLVYTVKNGLFHVLPAYGADIINLLLGRSPCYVTTMDKFLKLLNSIQFFTCRDWKIDNSNYKELMSKLSSVDKKMFGIDTSCTHWPTYIEGLCMGVKQHVVQESLSDLPAARVSINRIRWSNRFWNVVIFLIIIRLASTRLQWAKKIWTVILKLALYIYGKIPKMATMGSQ</sequence>
<name>A0A7J7JDD3_BUGNE</name>
<dbReference type="GO" id="GO:0005777">
    <property type="term" value="C:peroxisome"/>
    <property type="evidence" value="ECO:0007669"/>
    <property type="project" value="TreeGrafter"/>
</dbReference>
<evidence type="ECO:0000256" key="3">
    <source>
        <dbReference type="ARBA" id="ARBA00022516"/>
    </source>
</evidence>
<comment type="catalytic activity">
    <reaction evidence="8 9">
        <text>a long-chain fatty acyl-CoA + 2 NADPH + 2 H(+) = a long-chain primary fatty alcohol + 2 NADP(+) + CoA</text>
        <dbReference type="Rhea" id="RHEA:52716"/>
        <dbReference type="ChEBI" id="CHEBI:15378"/>
        <dbReference type="ChEBI" id="CHEBI:57287"/>
        <dbReference type="ChEBI" id="CHEBI:57783"/>
        <dbReference type="ChEBI" id="CHEBI:58349"/>
        <dbReference type="ChEBI" id="CHEBI:77396"/>
        <dbReference type="ChEBI" id="CHEBI:83139"/>
        <dbReference type="EC" id="1.2.1.84"/>
    </reaction>
</comment>
<comment type="caution">
    <text evidence="12">The sequence shown here is derived from an EMBL/GenBank/DDBJ whole genome shotgun (WGS) entry which is preliminary data.</text>
</comment>
<keyword evidence="6 9" id="KW-0443">Lipid metabolism</keyword>
<dbReference type="EMBL" id="VXIV02002648">
    <property type="protein sequence ID" value="KAF6023913.1"/>
    <property type="molecule type" value="Genomic_DNA"/>
</dbReference>
<evidence type="ECO:0000313" key="12">
    <source>
        <dbReference type="EMBL" id="KAF6023913.1"/>
    </source>
</evidence>
<dbReference type="EC" id="1.2.1.84" evidence="9"/>
<dbReference type="Pfam" id="PF03015">
    <property type="entry name" value="Sterile"/>
    <property type="match status" value="1"/>
</dbReference>
<evidence type="ECO:0000256" key="2">
    <source>
        <dbReference type="ARBA" id="ARBA00005928"/>
    </source>
</evidence>
<dbReference type="Proteomes" id="UP000593567">
    <property type="component" value="Unassembled WGS sequence"/>
</dbReference>
<dbReference type="GO" id="GO:0035336">
    <property type="term" value="P:long-chain fatty-acyl-CoA metabolic process"/>
    <property type="evidence" value="ECO:0007669"/>
    <property type="project" value="TreeGrafter"/>
</dbReference>
<proteinExistence type="inferred from homology"/>
<dbReference type="CDD" id="cd09071">
    <property type="entry name" value="FAR_C"/>
    <property type="match status" value="1"/>
</dbReference>
<dbReference type="OrthoDB" id="429813at2759"/>
<reference evidence="12" key="1">
    <citation type="submission" date="2020-06" db="EMBL/GenBank/DDBJ databases">
        <title>Draft genome of Bugula neritina, a colonial animal packing powerful symbionts and potential medicines.</title>
        <authorList>
            <person name="Rayko M."/>
        </authorList>
    </citation>
    <scope>NUCLEOTIDE SEQUENCE [LARGE SCALE GENOMIC DNA]</scope>
    <source>
        <strain evidence="12">Kwan_BN1</strain>
    </source>
</reference>
<evidence type="ECO:0000256" key="5">
    <source>
        <dbReference type="ARBA" id="ARBA00022989"/>
    </source>
</evidence>